<dbReference type="Gene3D" id="1.10.287.130">
    <property type="match status" value="1"/>
</dbReference>
<sequence length="604" mass="69731">MKRKNLTLTNMMIFSVAGIILLSVLNFLEIRNLRNSLGHSFFETTEDSLRGVQEYILSEERLTATLETEELDIPEDISVLFIQDGQLYELNGSEKAKNQSKLVIDHFLNSDRAREIFDNQEGVSELVKYKKHSNRKYSFFVSVSFIENGNILVLSKSVGAYYTFINNNQKLFLIILLLFLAVFSYVYHFQYRKIQKPIKEVTEAAFQYSENNFESRISVKTNDEIGNLASSVSKLGKALEASTIMNTQEKELLQHIYESLNIGVIFIDVEKTVKMMNSLGQHYYASFIKTDQLNDDGIDDRFHSIIEDCFNNKAGQRMELQNNQKIFDIRFSTLLSANSDSVYGILLLIEDVTYAKQLISMREELITNVSHDFRTPLSTIKGYSEAILDNIAESVEEKNEMAKIIYDEATEMSLTIDSLLDLSRIKAGYVHLNYEMVQLHDFFDRLHHRFKDKLEKEQIDFSVEIENNLEYLLCDEEKMHHVFYNLIDNAIRYSADPEARDKRFIRIHVHLDDVLDKVLIKVSDNGIGITQESIPFIFERFYKDDKARSRPSNGSGIGLSLVHSIIYEHKGHVTVDSVQDEGTTFIVTLPYAEELYDNEKNTSN</sequence>
<dbReference type="SUPFAM" id="SSF55874">
    <property type="entry name" value="ATPase domain of HSP90 chaperone/DNA topoisomerase II/histidine kinase"/>
    <property type="match status" value="1"/>
</dbReference>
<dbReference type="PROSITE" id="PS50885">
    <property type="entry name" value="HAMP"/>
    <property type="match status" value="1"/>
</dbReference>
<gene>
    <name evidence="12" type="ORF">G7057_10415</name>
</gene>
<evidence type="ECO:0000313" key="12">
    <source>
        <dbReference type="EMBL" id="QII82811.1"/>
    </source>
</evidence>
<dbReference type="Pfam" id="PF00512">
    <property type="entry name" value="HisKA"/>
    <property type="match status" value="1"/>
</dbReference>
<keyword evidence="6" id="KW-0418">Kinase</keyword>
<dbReference type="InterPro" id="IPR036097">
    <property type="entry name" value="HisK_dim/P_sf"/>
</dbReference>
<keyword evidence="5" id="KW-0808">Transferase</keyword>
<dbReference type="EC" id="2.7.13.3" evidence="3"/>
<dbReference type="InterPro" id="IPR050351">
    <property type="entry name" value="BphY/WalK/GraS-like"/>
</dbReference>
<evidence type="ECO:0000256" key="7">
    <source>
        <dbReference type="ARBA" id="ARBA00023012"/>
    </source>
</evidence>
<dbReference type="Pfam" id="PF00672">
    <property type="entry name" value="HAMP"/>
    <property type="match status" value="1"/>
</dbReference>
<proteinExistence type="predicted"/>
<dbReference type="GO" id="GO:0030295">
    <property type="term" value="F:protein kinase activator activity"/>
    <property type="evidence" value="ECO:0007669"/>
    <property type="project" value="TreeGrafter"/>
</dbReference>
<keyword evidence="9" id="KW-0812">Transmembrane</keyword>
<keyword evidence="8 9" id="KW-0472">Membrane</keyword>
<dbReference type="CDD" id="cd00082">
    <property type="entry name" value="HisKA"/>
    <property type="match status" value="1"/>
</dbReference>
<organism evidence="12 13">
    <name type="scientific">Jeotgalibaca arthritidis</name>
    <dbReference type="NCBI Taxonomy" id="1868794"/>
    <lineage>
        <taxon>Bacteria</taxon>
        <taxon>Bacillati</taxon>
        <taxon>Bacillota</taxon>
        <taxon>Bacilli</taxon>
        <taxon>Lactobacillales</taxon>
        <taxon>Carnobacteriaceae</taxon>
        <taxon>Jeotgalibaca</taxon>
    </lineage>
</organism>
<evidence type="ECO:0000256" key="5">
    <source>
        <dbReference type="ARBA" id="ARBA00022679"/>
    </source>
</evidence>
<dbReference type="CDD" id="cd00075">
    <property type="entry name" value="HATPase"/>
    <property type="match status" value="1"/>
</dbReference>
<dbReference type="FunFam" id="1.10.287.130:FF:000001">
    <property type="entry name" value="Two-component sensor histidine kinase"/>
    <property type="match status" value="1"/>
</dbReference>
<keyword evidence="9" id="KW-1133">Transmembrane helix</keyword>
<evidence type="ECO:0000256" key="6">
    <source>
        <dbReference type="ARBA" id="ARBA00022777"/>
    </source>
</evidence>
<dbReference type="PANTHER" id="PTHR42878">
    <property type="entry name" value="TWO-COMPONENT HISTIDINE KINASE"/>
    <property type="match status" value="1"/>
</dbReference>
<dbReference type="Gene3D" id="3.30.450.20">
    <property type="entry name" value="PAS domain"/>
    <property type="match status" value="1"/>
</dbReference>
<dbReference type="RefSeq" id="WP_166163541.1">
    <property type="nucleotide sequence ID" value="NZ_CP049740.1"/>
</dbReference>
<evidence type="ECO:0000256" key="1">
    <source>
        <dbReference type="ARBA" id="ARBA00000085"/>
    </source>
</evidence>
<comment type="subcellular location">
    <subcellularLocation>
        <location evidence="2">Membrane</location>
    </subcellularLocation>
</comment>
<dbReference type="InterPro" id="IPR005467">
    <property type="entry name" value="His_kinase_dom"/>
</dbReference>
<dbReference type="SUPFAM" id="SSF158472">
    <property type="entry name" value="HAMP domain-like"/>
    <property type="match status" value="1"/>
</dbReference>
<name>A0A6G7KC77_9LACT</name>
<dbReference type="InterPro" id="IPR036890">
    <property type="entry name" value="HATPase_C_sf"/>
</dbReference>
<evidence type="ECO:0000256" key="3">
    <source>
        <dbReference type="ARBA" id="ARBA00012438"/>
    </source>
</evidence>
<evidence type="ECO:0000256" key="9">
    <source>
        <dbReference type="SAM" id="Phobius"/>
    </source>
</evidence>
<dbReference type="GO" id="GO:0000155">
    <property type="term" value="F:phosphorelay sensor kinase activity"/>
    <property type="evidence" value="ECO:0007669"/>
    <property type="project" value="InterPro"/>
</dbReference>
<dbReference type="InterPro" id="IPR004358">
    <property type="entry name" value="Sig_transdc_His_kin-like_C"/>
</dbReference>
<feature type="transmembrane region" description="Helical" evidence="9">
    <location>
        <begin position="6"/>
        <end position="28"/>
    </location>
</feature>
<dbReference type="InterPro" id="IPR003661">
    <property type="entry name" value="HisK_dim/P_dom"/>
</dbReference>
<dbReference type="EMBL" id="CP049740">
    <property type="protein sequence ID" value="QII82811.1"/>
    <property type="molecule type" value="Genomic_DNA"/>
</dbReference>
<dbReference type="PANTHER" id="PTHR42878:SF3">
    <property type="entry name" value="HISTIDINE PROTEIN KINASE SAES"/>
    <property type="match status" value="1"/>
</dbReference>
<dbReference type="GO" id="GO:0007234">
    <property type="term" value="P:osmosensory signaling via phosphorelay pathway"/>
    <property type="evidence" value="ECO:0007669"/>
    <property type="project" value="TreeGrafter"/>
</dbReference>
<dbReference type="PROSITE" id="PS50109">
    <property type="entry name" value="HIS_KIN"/>
    <property type="match status" value="1"/>
</dbReference>
<dbReference type="FunFam" id="3.30.565.10:FF:000006">
    <property type="entry name" value="Sensor histidine kinase WalK"/>
    <property type="match status" value="1"/>
</dbReference>
<dbReference type="SMART" id="SM00304">
    <property type="entry name" value="HAMP"/>
    <property type="match status" value="1"/>
</dbReference>
<dbReference type="Gene3D" id="3.30.565.10">
    <property type="entry name" value="Histidine kinase-like ATPase, C-terminal domain"/>
    <property type="match status" value="1"/>
</dbReference>
<dbReference type="Pfam" id="PF02518">
    <property type="entry name" value="HATPase_c"/>
    <property type="match status" value="1"/>
</dbReference>
<evidence type="ECO:0000313" key="13">
    <source>
        <dbReference type="Proteomes" id="UP000501451"/>
    </source>
</evidence>
<dbReference type="InterPro" id="IPR003660">
    <property type="entry name" value="HAMP_dom"/>
</dbReference>
<protein>
    <recommendedName>
        <fullName evidence="3">histidine kinase</fullName>
        <ecNumber evidence="3">2.7.13.3</ecNumber>
    </recommendedName>
</protein>
<accession>A0A6G7KC77</accession>
<keyword evidence="13" id="KW-1185">Reference proteome</keyword>
<evidence type="ECO:0000259" key="11">
    <source>
        <dbReference type="PROSITE" id="PS50885"/>
    </source>
</evidence>
<dbReference type="AlphaFoldDB" id="A0A6G7KC77"/>
<evidence type="ECO:0000256" key="8">
    <source>
        <dbReference type="ARBA" id="ARBA00023136"/>
    </source>
</evidence>
<feature type="domain" description="Histidine kinase" evidence="10">
    <location>
        <begin position="368"/>
        <end position="593"/>
    </location>
</feature>
<dbReference type="CDD" id="cd06225">
    <property type="entry name" value="HAMP"/>
    <property type="match status" value="1"/>
</dbReference>
<evidence type="ECO:0000259" key="10">
    <source>
        <dbReference type="PROSITE" id="PS50109"/>
    </source>
</evidence>
<reference evidence="12 13" key="1">
    <citation type="journal article" date="2017" name="Int. J. Syst. Evol. Microbiol.">
        <title>Jeotgalibaca porci sp. nov. and Jeotgalibaca arthritidis sp. nov., isolated from pigs, and emended description of the genus Jeotgalibaca.</title>
        <authorList>
            <person name="Zamora L."/>
            <person name="Perez-Sancho M."/>
            <person name="Dominguez L."/>
            <person name="Fernandez-Garayzabal J.F."/>
            <person name="Vela A.I."/>
        </authorList>
    </citation>
    <scope>NUCLEOTIDE SEQUENCE [LARGE SCALE GENOMIC DNA]</scope>
    <source>
        <strain evidence="12 13">CECT 9157</strain>
    </source>
</reference>
<evidence type="ECO:0000256" key="2">
    <source>
        <dbReference type="ARBA" id="ARBA00004370"/>
    </source>
</evidence>
<dbReference type="GO" id="GO:0000156">
    <property type="term" value="F:phosphorelay response regulator activity"/>
    <property type="evidence" value="ECO:0007669"/>
    <property type="project" value="TreeGrafter"/>
</dbReference>
<feature type="domain" description="HAMP" evidence="11">
    <location>
        <begin position="192"/>
        <end position="244"/>
    </location>
</feature>
<evidence type="ECO:0000256" key="4">
    <source>
        <dbReference type="ARBA" id="ARBA00022553"/>
    </source>
</evidence>
<dbReference type="PRINTS" id="PR00344">
    <property type="entry name" value="BCTRLSENSOR"/>
</dbReference>
<dbReference type="SMART" id="SM00387">
    <property type="entry name" value="HATPase_c"/>
    <property type="match status" value="1"/>
</dbReference>
<dbReference type="Proteomes" id="UP000501451">
    <property type="component" value="Chromosome"/>
</dbReference>
<dbReference type="InterPro" id="IPR003594">
    <property type="entry name" value="HATPase_dom"/>
</dbReference>
<keyword evidence="7" id="KW-0902">Two-component regulatory system</keyword>
<dbReference type="GO" id="GO:0016020">
    <property type="term" value="C:membrane"/>
    <property type="evidence" value="ECO:0007669"/>
    <property type="project" value="UniProtKB-SubCell"/>
</dbReference>
<dbReference type="SMART" id="SM00388">
    <property type="entry name" value="HisKA"/>
    <property type="match status" value="1"/>
</dbReference>
<dbReference type="SUPFAM" id="SSF47384">
    <property type="entry name" value="Homodimeric domain of signal transducing histidine kinase"/>
    <property type="match status" value="1"/>
</dbReference>
<comment type="catalytic activity">
    <reaction evidence="1">
        <text>ATP + protein L-histidine = ADP + protein N-phospho-L-histidine.</text>
        <dbReference type="EC" id="2.7.13.3"/>
    </reaction>
</comment>
<dbReference type="KEGG" id="jar:G7057_10415"/>
<keyword evidence="4" id="KW-0597">Phosphoprotein</keyword>
<feature type="transmembrane region" description="Helical" evidence="9">
    <location>
        <begin position="171"/>
        <end position="189"/>
    </location>
</feature>
<dbReference type="Gene3D" id="1.10.8.500">
    <property type="entry name" value="HAMP domain in histidine kinase"/>
    <property type="match status" value="1"/>
</dbReference>